<dbReference type="EMBL" id="ML119154">
    <property type="protein sequence ID" value="RPB09173.1"/>
    <property type="molecule type" value="Genomic_DNA"/>
</dbReference>
<dbReference type="InterPro" id="IPR029063">
    <property type="entry name" value="SAM-dependent_MTases_sf"/>
</dbReference>
<evidence type="ECO:0000313" key="4">
    <source>
        <dbReference type="EMBL" id="RPB09173.1"/>
    </source>
</evidence>
<evidence type="ECO:0000313" key="5">
    <source>
        <dbReference type="Proteomes" id="UP000277580"/>
    </source>
</evidence>
<organism evidence="4 5">
    <name type="scientific">Morchella conica CCBAS932</name>
    <dbReference type="NCBI Taxonomy" id="1392247"/>
    <lineage>
        <taxon>Eukaryota</taxon>
        <taxon>Fungi</taxon>
        <taxon>Dikarya</taxon>
        <taxon>Ascomycota</taxon>
        <taxon>Pezizomycotina</taxon>
        <taxon>Pezizomycetes</taxon>
        <taxon>Pezizales</taxon>
        <taxon>Morchellaceae</taxon>
        <taxon>Morchella</taxon>
    </lineage>
</organism>
<name>A0A3N4KF68_9PEZI</name>
<protein>
    <submittedName>
        <fullName evidence="4">Nicotianamine synthase</fullName>
    </submittedName>
</protein>
<dbReference type="AlphaFoldDB" id="A0A3N4KF68"/>
<gene>
    <name evidence="4" type="ORF">P167DRAFT_492960</name>
</gene>
<dbReference type="PANTHER" id="PTHR32266">
    <property type="entry name" value="NICOTIANAMINE SYNTHASE 3"/>
    <property type="match status" value="1"/>
</dbReference>
<proteinExistence type="inferred from homology"/>
<dbReference type="GO" id="GO:0030418">
    <property type="term" value="P:nicotianamine biosynthetic process"/>
    <property type="evidence" value="ECO:0007669"/>
    <property type="project" value="InterPro"/>
</dbReference>
<comment type="similarity">
    <text evidence="1">Belongs to the nicotianamine synthase (NAS)-like family.</text>
</comment>
<dbReference type="InParanoid" id="A0A3N4KF68"/>
<dbReference type="GO" id="GO:0030410">
    <property type="term" value="F:nicotianamine synthase activity"/>
    <property type="evidence" value="ECO:0007669"/>
    <property type="project" value="InterPro"/>
</dbReference>
<evidence type="ECO:0000256" key="1">
    <source>
        <dbReference type="ARBA" id="ARBA00007009"/>
    </source>
</evidence>
<dbReference type="Gene3D" id="3.40.50.150">
    <property type="entry name" value="Vaccinia Virus protein VP39"/>
    <property type="match status" value="1"/>
</dbReference>
<accession>A0A3N4KF68</accession>
<keyword evidence="3" id="KW-0949">S-adenosyl-L-methionine</keyword>
<dbReference type="STRING" id="1392247.A0A3N4KF68"/>
<dbReference type="InterPro" id="IPR004298">
    <property type="entry name" value="Nicotian_synth"/>
</dbReference>
<dbReference type="OrthoDB" id="1858069at2759"/>
<evidence type="ECO:0000256" key="2">
    <source>
        <dbReference type="ARBA" id="ARBA00022679"/>
    </source>
</evidence>
<keyword evidence="5" id="KW-1185">Reference proteome</keyword>
<keyword evidence="2" id="KW-0808">Transferase</keyword>
<dbReference type="Proteomes" id="UP000277580">
    <property type="component" value="Unassembled WGS sequence"/>
</dbReference>
<sequence length="322" mass="35718">MQAGNRFYQPPTPPLGPLEEDIVEKYISIILSLYAELASFRDLDPAPQVNAAFGKLVGLCAEMLKEEVAEKIVNDHRIVKITAHLREICSQGECKLEAYWATKLSSEKDGLNKPPSLSPMRSLLKFPYYTNYVDLTRMEIYAMISMLPTMPRKFAFIGSGPLPLTSLCLADILEKELHSDSKVPLLVHNIDRDASAIELSSSLCQKLGKRARSMTFQCTEAMEDQKKQDLTQFDVVYLAALVGANKSQKTEIIADVAGRMRAGALLVMRSAHSLRSLLYPVVDPGTDLEKGLLETLLVSHPYNHIVNSLVISRVKAPIDGTI</sequence>
<dbReference type="PANTHER" id="PTHR32266:SF12">
    <property type="entry name" value="NICOTIANAMINE SYNTHASE 3"/>
    <property type="match status" value="1"/>
</dbReference>
<reference evidence="4 5" key="1">
    <citation type="journal article" date="2018" name="Nat. Ecol. Evol.">
        <title>Pezizomycetes genomes reveal the molecular basis of ectomycorrhizal truffle lifestyle.</title>
        <authorList>
            <person name="Murat C."/>
            <person name="Payen T."/>
            <person name="Noel B."/>
            <person name="Kuo A."/>
            <person name="Morin E."/>
            <person name="Chen J."/>
            <person name="Kohler A."/>
            <person name="Krizsan K."/>
            <person name="Balestrini R."/>
            <person name="Da Silva C."/>
            <person name="Montanini B."/>
            <person name="Hainaut M."/>
            <person name="Levati E."/>
            <person name="Barry K.W."/>
            <person name="Belfiori B."/>
            <person name="Cichocki N."/>
            <person name="Clum A."/>
            <person name="Dockter R.B."/>
            <person name="Fauchery L."/>
            <person name="Guy J."/>
            <person name="Iotti M."/>
            <person name="Le Tacon F."/>
            <person name="Lindquist E.A."/>
            <person name="Lipzen A."/>
            <person name="Malagnac F."/>
            <person name="Mello A."/>
            <person name="Molinier V."/>
            <person name="Miyauchi S."/>
            <person name="Poulain J."/>
            <person name="Riccioni C."/>
            <person name="Rubini A."/>
            <person name="Sitrit Y."/>
            <person name="Splivallo R."/>
            <person name="Traeger S."/>
            <person name="Wang M."/>
            <person name="Zifcakova L."/>
            <person name="Wipf D."/>
            <person name="Zambonelli A."/>
            <person name="Paolocci F."/>
            <person name="Nowrousian M."/>
            <person name="Ottonello S."/>
            <person name="Baldrian P."/>
            <person name="Spatafora J.W."/>
            <person name="Henrissat B."/>
            <person name="Nagy L.G."/>
            <person name="Aury J.M."/>
            <person name="Wincker P."/>
            <person name="Grigoriev I.V."/>
            <person name="Bonfante P."/>
            <person name="Martin F.M."/>
        </authorList>
    </citation>
    <scope>NUCLEOTIDE SEQUENCE [LARGE SCALE GENOMIC DNA]</scope>
    <source>
        <strain evidence="4 5">CCBAS932</strain>
    </source>
</reference>
<dbReference type="Pfam" id="PF03059">
    <property type="entry name" value="NAS"/>
    <property type="match status" value="1"/>
</dbReference>
<evidence type="ECO:0000256" key="3">
    <source>
        <dbReference type="ARBA" id="ARBA00022691"/>
    </source>
</evidence>
<dbReference type="PROSITE" id="PS51142">
    <property type="entry name" value="NAS"/>
    <property type="match status" value="1"/>
</dbReference>